<dbReference type="Gene3D" id="3.40.50.2300">
    <property type="match status" value="2"/>
</dbReference>
<feature type="domain" description="Histidine kinase" evidence="15">
    <location>
        <begin position="620"/>
        <end position="840"/>
    </location>
</feature>
<keyword evidence="3 13" id="KW-0597">Phosphoprotein</keyword>
<comment type="catalytic activity">
    <reaction evidence="1">
        <text>ATP + protein L-histidine = ADP + protein N-phospho-L-histidine.</text>
        <dbReference type="EC" id="2.7.13.3"/>
    </reaction>
</comment>
<dbReference type="PROSITE" id="PS50110">
    <property type="entry name" value="RESPONSE_REGULATORY"/>
    <property type="match status" value="2"/>
</dbReference>
<dbReference type="Gene3D" id="3.30.450.20">
    <property type="entry name" value="PAS domain"/>
    <property type="match status" value="2"/>
</dbReference>
<dbReference type="GO" id="GO:0000155">
    <property type="term" value="F:phosphorelay sensor kinase activity"/>
    <property type="evidence" value="ECO:0007669"/>
    <property type="project" value="InterPro"/>
</dbReference>
<dbReference type="InterPro" id="IPR036890">
    <property type="entry name" value="HATPase_C_sf"/>
</dbReference>
<dbReference type="GO" id="GO:0005524">
    <property type="term" value="F:ATP binding"/>
    <property type="evidence" value="ECO:0007669"/>
    <property type="project" value="UniProtKB-KW"/>
</dbReference>
<dbReference type="InterPro" id="IPR036097">
    <property type="entry name" value="HisK_dim/P_sf"/>
</dbReference>
<dbReference type="CDD" id="cd17546">
    <property type="entry name" value="REC_hyHK_CKI1_RcsC-like"/>
    <property type="match status" value="1"/>
</dbReference>
<dbReference type="CDD" id="cd00156">
    <property type="entry name" value="REC"/>
    <property type="match status" value="1"/>
</dbReference>
<comment type="caution">
    <text evidence="19">The sequence shown here is derived from an EMBL/GenBank/DDBJ whole genome shotgun (WGS) entry which is preliminary data.</text>
</comment>
<evidence type="ECO:0000259" key="15">
    <source>
        <dbReference type="PROSITE" id="PS50109"/>
    </source>
</evidence>
<dbReference type="Pfam" id="PF02518">
    <property type="entry name" value="HATPase_c"/>
    <property type="match status" value="1"/>
</dbReference>
<evidence type="ECO:0000256" key="12">
    <source>
        <dbReference type="ARBA" id="ARBA00070152"/>
    </source>
</evidence>
<evidence type="ECO:0000256" key="6">
    <source>
        <dbReference type="ARBA" id="ARBA00022777"/>
    </source>
</evidence>
<dbReference type="InterPro" id="IPR011006">
    <property type="entry name" value="CheY-like_superfamily"/>
</dbReference>
<evidence type="ECO:0000313" key="20">
    <source>
        <dbReference type="Proteomes" id="UP000739411"/>
    </source>
</evidence>
<evidence type="ECO:0000256" key="11">
    <source>
        <dbReference type="ARBA" id="ARBA00068150"/>
    </source>
</evidence>
<evidence type="ECO:0000256" key="8">
    <source>
        <dbReference type="ARBA" id="ARBA00023012"/>
    </source>
</evidence>
<dbReference type="PROSITE" id="PS50112">
    <property type="entry name" value="PAS"/>
    <property type="match status" value="2"/>
</dbReference>
<feature type="transmembrane region" description="Helical" evidence="14">
    <location>
        <begin position="14"/>
        <end position="36"/>
    </location>
</feature>
<keyword evidence="6" id="KW-0418">Kinase</keyword>
<dbReference type="InterPro" id="IPR013656">
    <property type="entry name" value="PAS_4"/>
</dbReference>
<dbReference type="Pfam" id="PF00072">
    <property type="entry name" value="Response_reg"/>
    <property type="match status" value="2"/>
</dbReference>
<dbReference type="EMBL" id="JADJMS010000017">
    <property type="protein sequence ID" value="MBK7415177.1"/>
    <property type="molecule type" value="Genomic_DNA"/>
</dbReference>
<dbReference type="SMART" id="SM00388">
    <property type="entry name" value="HisKA"/>
    <property type="match status" value="1"/>
</dbReference>
<dbReference type="AlphaFoldDB" id="A0A935JWU8"/>
<proteinExistence type="predicted"/>
<evidence type="ECO:0000256" key="14">
    <source>
        <dbReference type="SAM" id="Phobius"/>
    </source>
</evidence>
<feature type="transmembrane region" description="Helical" evidence="14">
    <location>
        <begin position="300"/>
        <end position="322"/>
    </location>
</feature>
<dbReference type="CDD" id="cd16922">
    <property type="entry name" value="HATPase_EvgS-ArcB-TorS-like"/>
    <property type="match status" value="1"/>
</dbReference>
<evidence type="ECO:0000259" key="16">
    <source>
        <dbReference type="PROSITE" id="PS50110"/>
    </source>
</evidence>
<dbReference type="InterPro" id="IPR000700">
    <property type="entry name" value="PAS-assoc_C"/>
</dbReference>
<dbReference type="InterPro" id="IPR035965">
    <property type="entry name" value="PAS-like_dom_sf"/>
</dbReference>
<dbReference type="EC" id="2.7.13.3" evidence="2"/>
<evidence type="ECO:0000256" key="4">
    <source>
        <dbReference type="ARBA" id="ARBA00022679"/>
    </source>
</evidence>
<keyword evidence="14" id="KW-1133">Transmembrane helix</keyword>
<evidence type="ECO:0000256" key="9">
    <source>
        <dbReference type="ARBA" id="ARBA00058004"/>
    </source>
</evidence>
<dbReference type="CDD" id="cd00130">
    <property type="entry name" value="PAS"/>
    <property type="match status" value="2"/>
</dbReference>
<dbReference type="InterPro" id="IPR005467">
    <property type="entry name" value="His_kinase_dom"/>
</dbReference>
<dbReference type="InterPro" id="IPR001789">
    <property type="entry name" value="Sig_transdc_resp-reg_receiver"/>
</dbReference>
<feature type="modified residue" description="4-aspartylphosphate" evidence="13">
    <location>
        <position position="911"/>
    </location>
</feature>
<dbReference type="SUPFAM" id="SSF47384">
    <property type="entry name" value="Homodimeric domain of signal transducing histidine kinase"/>
    <property type="match status" value="1"/>
</dbReference>
<dbReference type="SMART" id="SM00387">
    <property type="entry name" value="HATPase_c"/>
    <property type="match status" value="1"/>
</dbReference>
<dbReference type="PROSITE" id="PS50109">
    <property type="entry name" value="HIS_KIN"/>
    <property type="match status" value="1"/>
</dbReference>
<dbReference type="InterPro" id="IPR003661">
    <property type="entry name" value="HisK_dim/P_dom"/>
</dbReference>
<dbReference type="PANTHER" id="PTHR45339:SF1">
    <property type="entry name" value="HYBRID SIGNAL TRANSDUCTION HISTIDINE KINASE J"/>
    <property type="match status" value="1"/>
</dbReference>
<dbReference type="SUPFAM" id="SSF55874">
    <property type="entry name" value="ATPase domain of HSP90 chaperone/DNA topoisomerase II/histidine kinase"/>
    <property type="match status" value="1"/>
</dbReference>
<feature type="domain" description="PAS" evidence="17">
    <location>
        <begin position="338"/>
        <end position="384"/>
    </location>
</feature>
<feature type="modified residue" description="4-aspartylphosphate" evidence="13">
    <location>
        <position position="1053"/>
    </location>
</feature>
<evidence type="ECO:0000256" key="7">
    <source>
        <dbReference type="ARBA" id="ARBA00022840"/>
    </source>
</evidence>
<sequence>MSTFEQNKSGRKNLLLLFAVLSCLICLICALGYYFLANMLQGKEEERLQAIAHLKSEQIENWLYERHADAQVLSATAGLARILGSGTRMSAEDSLRIHNSLDQIHKAYGYLSVELLDSEGRRIDFAGLDIDSSEIRRPYMLEMLRSSGQRQLIDFYPRDDARYPLGLAVAVAVIDAVSADASPSGFVYLHIDPNQRLFPLIQDWPVPSETAESLLIRRDEDHVVFLNKLRHNNSSPLSLHIPLTQTEVPAVRAVNQGHSIGGGVDYRGIPVLSATLPIPGTGWFLVAKVDRAEALSNLRWLWVVTLLLVVLLMVIVGIILVLRYRKEQFERSIALATQEKLFHEVLDHATDAIVIATPGGQIAYANLQATALLGLAQHELLGKNWRDLKLGSSETLAGDLPGMLLLGEIHQQEVQVTSQAGESLAFEVNAAALPDGRVCFNLRNISERKQAEQLLQISARRYRNLYASLRDAFAVVDMNGRIIESNDIFLEMLGYDENEIRQLSYVQLTPECWHASEAQILSEQLVSMGSTDFYEKELIHKNGTIFPVELRTYLLRDDKGQTCGTWAIIRDISQRKTVENELREYREHLEQLVADRTGELKVAKEQAESASLAKSAFLANMSHEIRTPMNAIVGFTHMLRRDNVTPAQSERLGRIAGAAEHLLSVINDILDISKIEAGKVELEAIDFDLDATVRRVSSIIALRTQAKGIELVVDIQGLPSHLNGDPTRLSQALINYLGNAVKFTEHGTIVLRGRQLAETEQDVLIKFEVVDSGIGIDAEHLGRMFAAFEQADTSTTRRYGGTGLGLAITRHLAQMMHGEVGVESTPGMGSTFWLTARLSKVQNTIEASPPAALLGQRVLVADDLAITQMVHSQLLRRLGLRPVAVVSGLEAVSAIQVADAEGDPFAVALIDLHMEGLDGIETINQIHGLPLKKEPICILVTASGGSAVADSARAAGFVDVMVKPVCISSLESCLLNRLHLMPEAVSKPSESSEVVLQRDFSGTRILLAEDEPINQMIAQEMLEELGFDITVANNGKEALDLVMENTYDLILTDMQMPVMDGLEATSRIRALAKGKRVPIVAMTANAFAEDRAKCLAAGMNDFVAKPVDPETLFATLFKWLSIAK</sequence>
<dbReference type="PRINTS" id="PR00344">
    <property type="entry name" value="BCTRLSENSOR"/>
</dbReference>
<organism evidence="19 20">
    <name type="scientific">Candidatus Dechloromonas phosphorivorans</name>
    <dbReference type="NCBI Taxonomy" id="2899244"/>
    <lineage>
        <taxon>Bacteria</taxon>
        <taxon>Pseudomonadati</taxon>
        <taxon>Pseudomonadota</taxon>
        <taxon>Betaproteobacteria</taxon>
        <taxon>Rhodocyclales</taxon>
        <taxon>Azonexaceae</taxon>
        <taxon>Dechloromonas</taxon>
    </lineage>
</organism>
<dbReference type="Pfam" id="PF13426">
    <property type="entry name" value="PAS_9"/>
    <property type="match status" value="1"/>
</dbReference>
<dbReference type="Proteomes" id="UP000739411">
    <property type="component" value="Unassembled WGS sequence"/>
</dbReference>
<protein>
    <recommendedName>
        <fullName evidence="11">Sensory/regulatory protein RpfC</fullName>
        <ecNumber evidence="2">2.7.13.3</ecNumber>
    </recommendedName>
    <alternativeName>
        <fullName evidence="12">Virulence sensor protein BvgS</fullName>
    </alternativeName>
</protein>
<dbReference type="InterPro" id="IPR000014">
    <property type="entry name" value="PAS"/>
</dbReference>
<reference evidence="19 20" key="1">
    <citation type="submission" date="2020-10" db="EMBL/GenBank/DDBJ databases">
        <title>Connecting structure to function with the recovery of over 1000 high-quality activated sludge metagenome-assembled genomes encoding full-length rRNA genes using long-read sequencing.</title>
        <authorList>
            <person name="Singleton C.M."/>
            <person name="Petriglieri F."/>
            <person name="Kristensen J.M."/>
            <person name="Kirkegaard R.H."/>
            <person name="Michaelsen T.Y."/>
            <person name="Andersen M.H."/>
            <person name="Karst S.M."/>
            <person name="Dueholm M.S."/>
            <person name="Nielsen P.H."/>
            <person name="Albertsen M."/>
        </authorList>
    </citation>
    <scope>NUCLEOTIDE SEQUENCE [LARGE SCALE GENOMIC DNA]</scope>
    <source>
        <strain evidence="19">EsbW_18-Q3-R4-48_BATAC.463</strain>
    </source>
</reference>
<name>A0A935JWU8_9RHOO</name>
<dbReference type="NCBIfam" id="TIGR00229">
    <property type="entry name" value="sensory_box"/>
    <property type="match status" value="2"/>
</dbReference>
<evidence type="ECO:0000256" key="2">
    <source>
        <dbReference type="ARBA" id="ARBA00012438"/>
    </source>
</evidence>
<keyword evidence="4" id="KW-0808">Transferase</keyword>
<dbReference type="InterPro" id="IPR004358">
    <property type="entry name" value="Sig_transdc_His_kin-like_C"/>
</dbReference>
<dbReference type="SMART" id="SM00091">
    <property type="entry name" value="PAS"/>
    <property type="match status" value="2"/>
</dbReference>
<comment type="subunit">
    <text evidence="10">At low DSF concentrations, interacts with RpfF.</text>
</comment>
<feature type="domain" description="Response regulatory" evidence="16">
    <location>
        <begin position="857"/>
        <end position="978"/>
    </location>
</feature>
<keyword evidence="5" id="KW-0547">Nucleotide-binding</keyword>
<dbReference type="FunFam" id="1.10.287.130:FF:000002">
    <property type="entry name" value="Two-component osmosensing histidine kinase"/>
    <property type="match status" value="1"/>
</dbReference>
<keyword evidence="14" id="KW-0812">Transmembrane</keyword>
<dbReference type="InterPro" id="IPR003594">
    <property type="entry name" value="HATPase_dom"/>
</dbReference>
<keyword evidence="8" id="KW-0902">Two-component regulatory system</keyword>
<dbReference type="SMART" id="SM00086">
    <property type="entry name" value="PAC"/>
    <property type="match status" value="1"/>
</dbReference>
<dbReference type="Gene3D" id="3.30.565.10">
    <property type="entry name" value="Histidine kinase-like ATPase, C-terminal domain"/>
    <property type="match status" value="1"/>
</dbReference>
<dbReference type="Gene3D" id="1.10.287.130">
    <property type="match status" value="1"/>
</dbReference>
<dbReference type="CDD" id="cd00082">
    <property type="entry name" value="HisKA"/>
    <property type="match status" value="1"/>
</dbReference>
<dbReference type="PANTHER" id="PTHR45339">
    <property type="entry name" value="HYBRID SIGNAL TRANSDUCTION HISTIDINE KINASE J"/>
    <property type="match status" value="1"/>
</dbReference>
<evidence type="ECO:0000259" key="17">
    <source>
        <dbReference type="PROSITE" id="PS50112"/>
    </source>
</evidence>
<evidence type="ECO:0000256" key="3">
    <source>
        <dbReference type="ARBA" id="ARBA00022553"/>
    </source>
</evidence>
<dbReference type="Pfam" id="PF08448">
    <property type="entry name" value="PAS_4"/>
    <property type="match status" value="1"/>
</dbReference>
<keyword evidence="7" id="KW-0067">ATP-binding</keyword>
<evidence type="ECO:0000313" key="19">
    <source>
        <dbReference type="EMBL" id="MBK7415177.1"/>
    </source>
</evidence>
<comment type="function">
    <text evidence="9">Member of the two-component regulatory system BvgS/BvgA. Phosphorylates BvgA via a four-step phosphorelay in response to environmental signals.</text>
</comment>
<evidence type="ECO:0000259" key="18">
    <source>
        <dbReference type="PROSITE" id="PS50113"/>
    </source>
</evidence>
<dbReference type="SMART" id="SM00448">
    <property type="entry name" value="REC"/>
    <property type="match status" value="2"/>
</dbReference>
<feature type="domain" description="PAS" evidence="17">
    <location>
        <begin position="458"/>
        <end position="500"/>
    </location>
</feature>
<feature type="domain" description="Response regulatory" evidence="16">
    <location>
        <begin position="1004"/>
        <end position="1120"/>
    </location>
</feature>
<keyword evidence="14" id="KW-0472">Membrane</keyword>
<dbReference type="FunFam" id="3.30.565.10:FF:000010">
    <property type="entry name" value="Sensor histidine kinase RcsC"/>
    <property type="match status" value="1"/>
</dbReference>
<evidence type="ECO:0000256" key="13">
    <source>
        <dbReference type="PROSITE-ProRule" id="PRU00169"/>
    </source>
</evidence>
<evidence type="ECO:0000256" key="10">
    <source>
        <dbReference type="ARBA" id="ARBA00064003"/>
    </source>
</evidence>
<evidence type="ECO:0000256" key="1">
    <source>
        <dbReference type="ARBA" id="ARBA00000085"/>
    </source>
</evidence>
<evidence type="ECO:0000256" key="5">
    <source>
        <dbReference type="ARBA" id="ARBA00022741"/>
    </source>
</evidence>
<accession>A0A935JWU8</accession>
<feature type="domain" description="PAC" evidence="18">
    <location>
        <begin position="532"/>
        <end position="584"/>
    </location>
</feature>
<dbReference type="InterPro" id="IPR001610">
    <property type="entry name" value="PAC"/>
</dbReference>
<dbReference type="SUPFAM" id="SSF55785">
    <property type="entry name" value="PYP-like sensor domain (PAS domain)"/>
    <property type="match status" value="2"/>
</dbReference>
<gene>
    <name evidence="19" type="ORF">IPJ38_08805</name>
</gene>
<dbReference type="PROSITE" id="PS50113">
    <property type="entry name" value="PAC"/>
    <property type="match status" value="1"/>
</dbReference>
<dbReference type="SUPFAM" id="SSF52172">
    <property type="entry name" value="CheY-like"/>
    <property type="match status" value="2"/>
</dbReference>
<dbReference type="Pfam" id="PF00512">
    <property type="entry name" value="HisKA"/>
    <property type="match status" value="1"/>
</dbReference>